<dbReference type="Proteomes" id="UP001529340">
    <property type="component" value="Unassembled WGS sequence"/>
</dbReference>
<evidence type="ECO:0000259" key="1">
    <source>
        <dbReference type="Pfam" id="PF01368"/>
    </source>
</evidence>
<proteinExistence type="predicted"/>
<dbReference type="Pfam" id="PF01368">
    <property type="entry name" value="DHH"/>
    <property type="match status" value="1"/>
</dbReference>
<comment type="caution">
    <text evidence="3">The sequence shown here is derived from an EMBL/GenBank/DDBJ whole genome shotgun (WGS) entry which is preliminary data.</text>
</comment>
<dbReference type="EMBL" id="JAUDCG010000005">
    <property type="protein sequence ID" value="MDM8156369.1"/>
    <property type="molecule type" value="Genomic_DNA"/>
</dbReference>
<dbReference type="InterPro" id="IPR003156">
    <property type="entry name" value="DHHA1_dom"/>
</dbReference>
<dbReference type="InterPro" id="IPR038763">
    <property type="entry name" value="DHH_sf"/>
</dbReference>
<evidence type="ECO:0000259" key="2">
    <source>
        <dbReference type="Pfam" id="PF02272"/>
    </source>
</evidence>
<keyword evidence="4" id="KW-1185">Reference proteome</keyword>
<feature type="domain" description="DHHA1" evidence="2">
    <location>
        <begin position="244"/>
        <end position="318"/>
    </location>
</feature>
<gene>
    <name evidence="3" type="ORF">QUV96_01800</name>
</gene>
<dbReference type="Pfam" id="PF02272">
    <property type="entry name" value="DHHA1"/>
    <property type="match status" value="1"/>
</dbReference>
<feature type="domain" description="DDH" evidence="1">
    <location>
        <begin position="20"/>
        <end position="155"/>
    </location>
</feature>
<name>A0ABT7U9T6_9FIRM</name>
<dbReference type="PANTHER" id="PTHR47618">
    <property type="entry name" value="BIFUNCTIONAL OLIGORIBONUCLEASE AND PAP PHOSPHATASE NRNA"/>
    <property type="match status" value="1"/>
</dbReference>
<reference evidence="4" key="2">
    <citation type="submission" date="2023-06" db="EMBL/GenBank/DDBJ databases">
        <title>Identification and characterization of horizontal gene transfer across gut microbiota members of farm animals based on homology search.</title>
        <authorList>
            <person name="Zeman M."/>
            <person name="Kubasova T."/>
            <person name="Jahodarova E."/>
            <person name="Nykrynova M."/>
            <person name="Rychlik I."/>
        </authorList>
    </citation>
    <scope>NUCLEOTIDE SEQUENCE [LARGE SCALE GENOMIC DNA]</scope>
    <source>
        <strain evidence="4">ET39</strain>
    </source>
</reference>
<sequence>MNMREQADRLIYQIEAADSIVLFRHVMADGDAMGAQFALKTWIMERYPDKSVYAPGHSVGACGAYYPQVDEVTDTVIARSLAIVLDTATSARVDDSRWQLAAKTVRIDHHLLVERFCDEEIVEEQAAATCEILARLFASREEVLSRTCAQYLYSGLISDTINFTISSTSERTLQAAAYLLRFGVDVVRLQMQHFGTSLRDFRYESWLRSQLRFEKGVGHVIADQADYARHQLSFREAKEKVFVLSGIYEIEVWALFTQMEGTEEDPRYSGSLRSRTIALDDIANAYGGGGHRCACGIKNLSRSQIETLIEALKQRVQENT</sequence>
<protein>
    <submittedName>
        <fullName evidence="3">Bifunctional oligoribonuclease/PAP phosphatase NrnA</fullName>
        <ecNumber evidence="3">3.1.3.7</ecNumber>
    </submittedName>
</protein>
<evidence type="ECO:0000313" key="4">
    <source>
        <dbReference type="Proteomes" id="UP001529340"/>
    </source>
</evidence>
<dbReference type="GO" id="GO:0008441">
    <property type="term" value="F:3'(2'),5'-bisphosphate nucleotidase activity"/>
    <property type="evidence" value="ECO:0007669"/>
    <property type="project" value="UniProtKB-EC"/>
</dbReference>
<dbReference type="EC" id="3.1.3.7" evidence="3"/>
<dbReference type="InterPro" id="IPR001667">
    <property type="entry name" value="DDH_dom"/>
</dbReference>
<dbReference type="Gene3D" id="3.90.1640.10">
    <property type="entry name" value="inorganic pyrophosphatase (n-terminal core)"/>
    <property type="match status" value="1"/>
</dbReference>
<organism evidence="3 4">
    <name type="scientific">Amedibacillus dolichus</name>
    <dbReference type="NCBI Taxonomy" id="31971"/>
    <lineage>
        <taxon>Bacteria</taxon>
        <taxon>Bacillati</taxon>
        <taxon>Bacillota</taxon>
        <taxon>Erysipelotrichia</taxon>
        <taxon>Erysipelotrichales</taxon>
        <taxon>Erysipelotrichaceae</taxon>
        <taxon>Amedibacillus</taxon>
    </lineage>
</organism>
<keyword evidence="3" id="KW-0378">Hydrolase</keyword>
<dbReference type="Gene3D" id="3.10.310.30">
    <property type="match status" value="1"/>
</dbReference>
<dbReference type="RefSeq" id="WP_289606839.1">
    <property type="nucleotide sequence ID" value="NZ_JAUDCG010000005.1"/>
</dbReference>
<dbReference type="PANTHER" id="PTHR47618:SF1">
    <property type="entry name" value="BIFUNCTIONAL OLIGORIBONUCLEASE AND PAP PHOSPHATASE NRNA"/>
    <property type="match status" value="1"/>
</dbReference>
<accession>A0ABT7U9T6</accession>
<evidence type="ECO:0000313" key="3">
    <source>
        <dbReference type="EMBL" id="MDM8156369.1"/>
    </source>
</evidence>
<dbReference type="InterPro" id="IPR051319">
    <property type="entry name" value="Oligoribo/pAp-PDE_c-di-AMP_PDE"/>
</dbReference>
<reference evidence="3 4" key="3">
    <citation type="submission" date="2023-06" db="EMBL/GenBank/DDBJ databases">
        <authorList>
            <person name="Zeman M."/>
            <person name="Kubasova T."/>
            <person name="Jahodarova E."/>
            <person name="Nykrynova M."/>
            <person name="Rychlik I."/>
        </authorList>
    </citation>
    <scope>NUCLEOTIDE SEQUENCE [LARGE SCALE GENOMIC DNA]</scope>
    <source>
        <strain evidence="3 4">ET39</strain>
    </source>
</reference>
<reference evidence="3 4" key="1">
    <citation type="submission" date="2023-06" db="EMBL/GenBank/DDBJ databases">
        <title>Identification and characterization of horizontal gene transfer across gut microbiota members of farm animals based on homology search.</title>
        <authorList>
            <person name="Schwarzerova J."/>
            <person name="Nykrynova M."/>
            <person name="Jureckova K."/>
            <person name="Cejkova D."/>
            <person name="Rychlik I."/>
        </authorList>
    </citation>
    <scope>NUCLEOTIDE SEQUENCE [LARGE SCALE GENOMIC DNA]</scope>
    <source>
        <strain evidence="3 4">ET39</strain>
    </source>
</reference>
<dbReference type="SUPFAM" id="SSF64182">
    <property type="entry name" value="DHH phosphoesterases"/>
    <property type="match status" value="1"/>
</dbReference>